<dbReference type="Pfam" id="PF22827">
    <property type="entry name" value="GldL_N"/>
    <property type="match status" value="2"/>
</dbReference>
<evidence type="ECO:0000256" key="1">
    <source>
        <dbReference type="SAM" id="Phobius"/>
    </source>
</evidence>
<feature type="domain" description="Gliding motility protein GldL-like N-terminal" evidence="2">
    <location>
        <begin position="18"/>
        <end position="48"/>
    </location>
</feature>
<reference evidence="3 4" key="1">
    <citation type="submission" date="2023-03" db="EMBL/GenBank/DDBJ databases">
        <title>Strain YYF002 represents a novel species in the genus Winogradskyella isolated from seawater.</title>
        <authorList>
            <person name="Fu Z.-Y."/>
        </authorList>
    </citation>
    <scope>NUCLEOTIDE SEQUENCE [LARGE SCALE GENOMIC DNA]</scope>
    <source>
        <strain evidence="3 4">YYF002</strain>
    </source>
</reference>
<feature type="transmembrane region" description="Helical" evidence="1">
    <location>
        <begin position="35"/>
        <end position="53"/>
    </location>
</feature>
<keyword evidence="1" id="KW-0812">Transmembrane</keyword>
<accession>A0ABT6FZM0</accession>
<name>A0ABT6FZM0_9FLAO</name>
<evidence type="ECO:0000313" key="4">
    <source>
        <dbReference type="Proteomes" id="UP001529085"/>
    </source>
</evidence>
<feature type="transmembrane region" description="Helical" evidence="1">
    <location>
        <begin position="83"/>
        <end position="102"/>
    </location>
</feature>
<comment type="caution">
    <text evidence="3">The sequence shown here is derived from an EMBL/GenBank/DDBJ whole genome shotgun (WGS) entry which is preliminary data.</text>
</comment>
<feature type="domain" description="Gliding motility protein GldL-like N-terminal" evidence="2">
    <location>
        <begin position="137"/>
        <end position="163"/>
    </location>
</feature>
<evidence type="ECO:0000313" key="3">
    <source>
        <dbReference type="EMBL" id="MDG4715238.1"/>
    </source>
</evidence>
<gene>
    <name evidence="3" type="ORF">P7122_05100</name>
</gene>
<proteinExistence type="predicted"/>
<feature type="transmembrane region" description="Helical" evidence="1">
    <location>
        <begin position="9"/>
        <end position="29"/>
    </location>
</feature>
<protein>
    <recommendedName>
        <fullName evidence="2">Gliding motility protein GldL-like N-terminal domain-containing protein</fullName>
    </recommendedName>
</protein>
<dbReference type="EMBL" id="JARSBN010000002">
    <property type="protein sequence ID" value="MDG4715238.1"/>
    <property type="molecule type" value="Genomic_DNA"/>
</dbReference>
<feature type="transmembrane region" description="Helical" evidence="1">
    <location>
        <begin position="60"/>
        <end position="77"/>
    </location>
</feature>
<keyword evidence="1" id="KW-1133">Transmembrane helix</keyword>
<sequence>MKINRIVTFLLRIALVLLIIGALFKIMHWPHYKELMFVGGISIALLYTIRFLSKTDKSRLDFVKLGLVLLWSLGYLIKVFHLYNLPYLIEIITMVLFFWWIIEEGFYYFKRRKFKKKGWLKIIYFILIGFATLSLFAGTLFKIQHWPYGSLMFTIGIFLLCFILVFDYFVME</sequence>
<feature type="transmembrane region" description="Helical" evidence="1">
    <location>
        <begin position="122"/>
        <end position="141"/>
    </location>
</feature>
<dbReference type="InterPro" id="IPR055087">
    <property type="entry name" value="GldL-like_N"/>
</dbReference>
<keyword evidence="1" id="KW-0472">Membrane</keyword>
<evidence type="ECO:0000259" key="2">
    <source>
        <dbReference type="Pfam" id="PF22827"/>
    </source>
</evidence>
<dbReference type="RefSeq" id="WP_278004697.1">
    <property type="nucleotide sequence ID" value="NZ_JARSBN010000002.1"/>
</dbReference>
<keyword evidence="4" id="KW-1185">Reference proteome</keyword>
<dbReference type="Proteomes" id="UP001529085">
    <property type="component" value="Unassembled WGS sequence"/>
</dbReference>
<organism evidence="3 4">
    <name type="scientific">Winogradskyella marincola</name>
    <dbReference type="NCBI Taxonomy" id="3037795"/>
    <lineage>
        <taxon>Bacteria</taxon>
        <taxon>Pseudomonadati</taxon>
        <taxon>Bacteroidota</taxon>
        <taxon>Flavobacteriia</taxon>
        <taxon>Flavobacteriales</taxon>
        <taxon>Flavobacteriaceae</taxon>
        <taxon>Winogradskyella</taxon>
    </lineage>
</organism>
<feature type="transmembrane region" description="Helical" evidence="1">
    <location>
        <begin position="147"/>
        <end position="170"/>
    </location>
</feature>